<evidence type="ECO:0000313" key="5">
    <source>
        <dbReference type="EMBL" id="TVY28745.1"/>
    </source>
</evidence>
<dbReference type="GeneID" id="41982387"/>
<dbReference type="InterPro" id="IPR036864">
    <property type="entry name" value="Zn2-C6_fun-type_DNA-bd_sf"/>
</dbReference>
<proteinExistence type="predicted"/>
<dbReference type="Pfam" id="PF04082">
    <property type="entry name" value="Fungal_trans"/>
    <property type="match status" value="1"/>
</dbReference>
<dbReference type="GO" id="GO:0003677">
    <property type="term" value="F:DNA binding"/>
    <property type="evidence" value="ECO:0007669"/>
    <property type="project" value="InterPro"/>
</dbReference>
<dbReference type="CDD" id="cd12148">
    <property type="entry name" value="fungal_TF_MHR"/>
    <property type="match status" value="1"/>
</dbReference>
<feature type="region of interest" description="Disordered" evidence="3">
    <location>
        <begin position="172"/>
        <end position="217"/>
    </location>
</feature>
<dbReference type="GO" id="GO:0001080">
    <property type="term" value="P:nitrogen catabolite activation of transcription from RNA polymerase II promoter"/>
    <property type="evidence" value="ECO:0007669"/>
    <property type="project" value="TreeGrafter"/>
</dbReference>
<organism evidence="5 6">
    <name type="scientific">Lachnellula hyalina</name>
    <dbReference type="NCBI Taxonomy" id="1316788"/>
    <lineage>
        <taxon>Eukaryota</taxon>
        <taxon>Fungi</taxon>
        <taxon>Dikarya</taxon>
        <taxon>Ascomycota</taxon>
        <taxon>Pezizomycotina</taxon>
        <taxon>Leotiomycetes</taxon>
        <taxon>Helotiales</taxon>
        <taxon>Lachnaceae</taxon>
        <taxon>Lachnellula</taxon>
    </lineage>
</organism>
<dbReference type="SMART" id="SM00906">
    <property type="entry name" value="Fungal_trans"/>
    <property type="match status" value="1"/>
</dbReference>
<keyword evidence="2" id="KW-0539">Nucleus</keyword>
<evidence type="ECO:0000256" key="2">
    <source>
        <dbReference type="ARBA" id="ARBA00023242"/>
    </source>
</evidence>
<gene>
    <name evidence="5" type="ORF">LHYA1_G002189</name>
</gene>
<protein>
    <submittedName>
        <fullName evidence="5">Putative transcriptional regulatory protein</fullName>
    </submittedName>
</protein>
<accession>A0A8H8R6T1</accession>
<feature type="domain" description="Zn(2)-C6 fungal-type" evidence="4">
    <location>
        <begin position="21"/>
        <end position="51"/>
    </location>
</feature>
<evidence type="ECO:0000256" key="3">
    <source>
        <dbReference type="SAM" id="MobiDB-lite"/>
    </source>
</evidence>
<dbReference type="InterPro" id="IPR007219">
    <property type="entry name" value="XnlR_reg_dom"/>
</dbReference>
<keyword evidence="6" id="KW-1185">Reference proteome</keyword>
<dbReference type="RefSeq" id="XP_031007533.1">
    <property type="nucleotide sequence ID" value="XM_031147166.1"/>
</dbReference>
<dbReference type="GO" id="GO:0008270">
    <property type="term" value="F:zinc ion binding"/>
    <property type="evidence" value="ECO:0007669"/>
    <property type="project" value="InterPro"/>
</dbReference>
<evidence type="ECO:0000313" key="6">
    <source>
        <dbReference type="Proteomes" id="UP000431533"/>
    </source>
</evidence>
<comment type="caution">
    <text evidence="5">The sequence shown here is derived from an EMBL/GenBank/DDBJ whole genome shotgun (WGS) entry which is preliminary data.</text>
</comment>
<dbReference type="InterPro" id="IPR050797">
    <property type="entry name" value="Carb_Metab_Trans_Reg"/>
</dbReference>
<dbReference type="Proteomes" id="UP000431533">
    <property type="component" value="Unassembled WGS sequence"/>
</dbReference>
<sequence length="798" mass="90131">MADSFSQGRSGRKYRSKKQRPCDLCRSRKTQCKILDGDAVCELCKRLDRSCTFVLHPLRKERPLPVHGDATEAHAQPVVQSQNELELEDVQEDPALAQIPRPEHGDSDTAADAALSTSSWPNAVSHDLDSPSNLLAMEWSSMDFSFGVYNQAQSSQTDQTVDSRMKGVHYPQAEQPSARNPVYHPNSSLPLNNTSPSYANNSAERSNEEPELGAPANEPNVDCFFRVHMDGQKSYQTVDWPIEFSLDSRKGYSNQVIGLSGESDPFLLRYHQYNMHDTYPMFRLDFRNIMGDEKLQPRAENARPGRAALPVGYIPVQFVMTDEIICEDDLKNAEATYSGCKTEPDDLELLKKLVPGDLGARLLKLYARSVHPRFPVLSITDIKQDLEGHCCSKLPIGIKAAVFALATPFMFLDDELSVSKGYLQLSTTELWAIAERSYLRCIRISHLSSLQLCLMLLQMPPRNYVVADPPSTWALSCSALSIAESLGLNLDPSNWRLPANEIRLRRRLWWLTYIQHAWHAVLLGRPSHLNDDNWDVSRLMNDDFDVNEHLDEETQNSIDLQIPILLAQCNLSIIAAQILKELYTLKAVRESPSLQEILARAQSLRACIETWRQTLPVLSAKVSDLDDDDLEQCAALRLSHLTLEILIYRALLRHLSYRAISQDEGTRKPISTIFENSFICSKLGTEIVNSLKPRHFANFWPQYTRYQLCYISSLISLSFAQSPTTGIAHQSKVILGKWRDILRSQAQAWPLARLATMRLDAVFWKGLSAVIHGTGPESPAMTLLKEQDMQLSRNRISQ</sequence>
<dbReference type="InterPro" id="IPR001138">
    <property type="entry name" value="Zn2Cys6_DnaBD"/>
</dbReference>
<name>A0A8H8R6T1_9HELO</name>
<dbReference type="SUPFAM" id="SSF57701">
    <property type="entry name" value="Zn2/Cys6 DNA-binding domain"/>
    <property type="match status" value="1"/>
</dbReference>
<evidence type="ECO:0000259" key="4">
    <source>
        <dbReference type="PROSITE" id="PS00463"/>
    </source>
</evidence>
<feature type="compositionally biased region" description="Low complexity" evidence="3">
    <location>
        <begin position="185"/>
        <end position="197"/>
    </location>
</feature>
<reference evidence="5 6" key="1">
    <citation type="submission" date="2018-05" db="EMBL/GenBank/DDBJ databases">
        <title>Genome sequencing and assembly of the regulated plant pathogen Lachnellula willkommii and related sister species for the development of diagnostic species identification markers.</title>
        <authorList>
            <person name="Giroux E."/>
            <person name="Bilodeau G."/>
        </authorList>
    </citation>
    <scope>NUCLEOTIDE SEQUENCE [LARGE SCALE GENOMIC DNA]</scope>
    <source>
        <strain evidence="5 6">CBS 185.66</strain>
    </source>
</reference>
<dbReference type="PANTHER" id="PTHR31668:SF4">
    <property type="entry name" value="TRANSCRIPTIONAL ACTIVATOR PROTEIN DAL81"/>
    <property type="match status" value="1"/>
</dbReference>
<dbReference type="AlphaFoldDB" id="A0A8H8R6T1"/>
<dbReference type="PROSITE" id="PS00463">
    <property type="entry name" value="ZN2_CY6_FUNGAL_1"/>
    <property type="match status" value="1"/>
</dbReference>
<dbReference type="GO" id="GO:0006351">
    <property type="term" value="P:DNA-templated transcription"/>
    <property type="evidence" value="ECO:0007669"/>
    <property type="project" value="InterPro"/>
</dbReference>
<dbReference type="OrthoDB" id="3034343at2759"/>
<dbReference type="PANTHER" id="PTHR31668">
    <property type="entry name" value="GLUCOSE TRANSPORT TRANSCRIPTION REGULATOR RGT1-RELATED-RELATED"/>
    <property type="match status" value="1"/>
</dbReference>
<dbReference type="CDD" id="cd00067">
    <property type="entry name" value="GAL4"/>
    <property type="match status" value="1"/>
</dbReference>
<keyword evidence="1" id="KW-0479">Metal-binding</keyword>
<dbReference type="EMBL" id="QGMH01000026">
    <property type="protein sequence ID" value="TVY28745.1"/>
    <property type="molecule type" value="Genomic_DNA"/>
</dbReference>
<dbReference type="GO" id="GO:0005634">
    <property type="term" value="C:nucleus"/>
    <property type="evidence" value="ECO:0007669"/>
    <property type="project" value="TreeGrafter"/>
</dbReference>
<evidence type="ECO:0000256" key="1">
    <source>
        <dbReference type="ARBA" id="ARBA00022723"/>
    </source>
</evidence>
<dbReference type="GO" id="GO:0000981">
    <property type="term" value="F:DNA-binding transcription factor activity, RNA polymerase II-specific"/>
    <property type="evidence" value="ECO:0007669"/>
    <property type="project" value="InterPro"/>
</dbReference>